<proteinExistence type="predicted"/>
<dbReference type="PANTHER" id="PTHR46663:SF2">
    <property type="entry name" value="GGDEF DOMAIN-CONTAINING PROTEIN"/>
    <property type="match status" value="1"/>
</dbReference>
<dbReference type="Pfam" id="PF13185">
    <property type="entry name" value="GAF_2"/>
    <property type="match status" value="1"/>
</dbReference>
<dbReference type="RefSeq" id="WP_406769956.1">
    <property type="nucleotide sequence ID" value="NZ_JBJHZZ010000007.1"/>
</dbReference>
<dbReference type="PANTHER" id="PTHR46663">
    <property type="entry name" value="DIGUANYLATE CYCLASE DGCT-RELATED"/>
    <property type="match status" value="1"/>
</dbReference>
<dbReference type="NCBIfam" id="TIGR00254">
    <property type="entry name" value="GGDEF"/>
    <property type="match status" value="1"/>
</dbReference>
<dbReference type="PROSITE" id="PS50887">
    <property type="entry name" value="GGDEF"/>
    <property type="match status" value="1"/>
</dbReference>
<accession>A0ABW8T796</accession>
<name>A0ABW8T796_9CLOT</name>
<keyword evidence="1" id="KW-0472">Membrane</keyword>
<dbReference type="EMBL" id="JBJHZZ010000007">
    <property type="protein sequence ID" value="MFL0247505.1"/>
    <property type="molecule type" value="Genomic_DNA"/>
</dbReference>
<keyword evidence="1" id="KW-0812">Transmembrane</keyword>
<evidence type="ECO:0000259" key="2">
    <source>
        <dbReference type="PROSITE" id="PS50887"/>
    </source>
</evidence>
<sequence length="371" mass="42545">MEGSLIYILISITGVVVILVILQFLELKKIRSRMEYTDKVKNILFEVAEKIIKTTSENEVYSLILDTAIELVPGASKGSILLIEEDSLFHFKTVRGFSEELKKMTLKKEEAYLYSINNFCETAIIKNPNRFDEDVMKEENVRNLKSLEALDISCTLTSPIYIDEKLIGMMSVDSTLAGKTFTNEDLKLMNYIKNELQLALKNSFIQSKLKYMANFDELTGLYNRRLFKQFLTNECLKIMRYKTEGCLVLIDLDNFKVINDNYGHNVGDRALKLFANVLRENIRKTDIYARMSGDEFVILFVNCDKANAIERMECIRKVAIKEKIENIPLGFSYGICSIEADSNLNSDDIFGIADKEMYLDKTEKINRSAAV</sequence>
<evidence type="ECO:0000256" key="1">
    <source>
        <dbReference type="SAM" id="Phobius"/>
    </source>
</evidence>
<dbReference type="InterPro" id="IPR029787">
    <property type="entry name" value="Nucleotide_cyclase"/>
</dbReference>
<dbReference type="InterPro" id="IPR043128">
    <property type="entry name" value="Rev_trsase/Diguanyl_cyclase"/>
</dbReference>
<dbReference type="SUPFAM" id="SSF55781">
    <property type="entry name" value="GAF domain-like"/>
    <property type="match status" value="1"/>
</dbReference>
<organism evidence="3 4">
    <name type="scientific">Candidatus Clostridium stratigraminis</name>
    <dbReference type="NCBI Taxonomy" id="3381661"/>
    <lineage>
        <taxon>Bacteria</taxon>
        <taxon>Bacillati</taxon>
        <taxon>Bacillota</taxon>
        <taxon>Clostridia</taxon>
        <taxon>Eubacteriales</taxon>
        <taxon>Clostridiaceae</taxon>
        <taxon>Clostridium</taxon>
    </lineage>
</organism>
<feature type="transmembrane region" description="Helical" evidence="1">
    <location>
        <begin position="6"/>
        <end position="25"/>
    </location>
</feature>
<dbReference type="InterPro" id="IPR029016">
    <property type="entry name" value="GAF-like_dom_sf"/>
</dbReference>
<protein>
    <submittedName>
        <fullName evidence="3">Diguanylate cyclase</fullName>
        <ecNumber evidence="3">2.7.7.65</ecNumber>
    </submittedName>
</protein>
<dbReference type="GO" id="GO:0052621">
    <property type="term" value="F:diguanylate cyclase activity"/>
    <property type="evidence" value="ECO:0007669"/>
    <property type="project" value="UniProtKB-EC"/>
</dbReference>
<dbReference type="Gene3D" id="3.30.450.40">
    <property type="match status" value="1"/>
</dbReference>
<evidence type="ECO:0000313" key="4">
    <source>
        <dbReference type="Proteomes" id="UP001623591"/>
    </source>
</evidence>
<dbReference type="EC" id="2.7.7.65" evidence="3"/>
<feature type="domain" description="GGDEF" evidence="2">
    <location>
        <begin position="243"/>
        <end position="371"/>
    </location>
</feature>
<evidence type="ECO:0000313" key="3">
    <source>
        <dbReference type="EMBL" id="MFL0247505.1"/>
    </source>
</evidence>
<keyword evidence="3" id="KW-0548">Nucleotidyltransferase</keyword>
<dbReference type="Gene3D" id="3.30.70.270">
    <property type="match status" value="1"/>
</dbReference>
<dbReference type="SUPFAM" id="SSF55073">
    <property type="entry name" value="Nucleotide cyclase"/>
    <property type="match status" value="1"/>
</dbReference>
<dbReference type="InterPro" id="IPR052163">
    <property type="entry name" value="DGC-Regulatory_Protein"/>
</dbReference>
<dbReference type="CDD" id="cd01949">
    <property type="entry name" value="GGDEF"/>
    <property type="match status" value="1"/>
</dbReference>
<reference evidence="3 4" key="1">
    <citation type="submission" date="2024-11" db="EMBL/GenBank/DDBJ databases">
        <authorList>
            <person name="Heng Y.C."/>
            <person name="Lim A.C.H."/>
            <person name="Lee J.K.Y."/>
            <person name="Kittelmann S."/>
        </authorList>
    </citation>
    <scope>NUCLEOTIDE SEQUENCE [LARGE SCALE GENOMIC DNA]</scope>
    <source>
        <strain evidence="3 4">WILCCON 0185</strain>
    </source>
</reference>
<dbReference type="Pfam" id="PF00990">
    <property type="entry name" value="GGDEF"/>
    <property type="match status" value="1"/>
</dbReference>
<dbReference type="SMART" id="SM00267">
    <property type="entry name" value="GGDEF"/>
    <property type="match status" value="1"/>
</dbReference>
<comment type="caution">
    <text evidence="3">The sequence shown here is derived from an EMBL/GenBank/DDBJ whole genome shotgun (WGS) entry which is preliminary data.</text>
</comment>
<gene>
    <name evidence="3" type="ORF">ACJDUG_11045</name>
</gene>
<keyword evidence="4" id="KW-1185">Reference proteome</keyword>
<keyword evidence="3" id="KW-0808">Transferase</keyword>
<dbReference type="InterPro" id="IPR003018">
    <property type="entry name" value="GAF"/>
</dbReference>
<keyword evidence="1" id="KW-1133">Transmembrane helix</keyword>
<dbReference type="InterPro" id="IPR000160">
    <property type="entry name" value="GGDEF_dom"/>
</dbReference>
<dbReference type="Proteomes" id="UP001623591">
    <property type="component" value="Unassembled WGS sequence"/>
</dbReference>